<proteinExistence type="predicted"/>
<dbReference type="EC" id="4.1.99.19" evidence="8"/>
<dbReference type="Proteomes" id="UP001519307">
    <property type="component" value="Unassembled WGS sequence"/>
</dbReference>
<evidence type="ECO:0000256" key="1">
    <source>
        <dbReference type="ARBA" id="ARBA00001966"/>
    </source>
</evidence>
<dbReference type="CDD" id="cd01335">
    <property type="entry name" value="Radical_SAM"/>
    <property type="match status" value="1"/>
</dbReference>
<dbReference type="NCBIfam" id="TIGR02351">
    <property type="entry name" value="thiH"/>
    <property type="match status" value="1"/>
</dbReference>
<dbReference type="SUPFAM" id="SSF102114">
    <property type="entry name" value="Radical SAM enzymes"/>
    <property type="match status" value="1"/>
</dbReference>
<dbReference type="EMBL" id="JAGGLM010000019">
    <property type="protein sequence ID" value="MBP2033683.1"/>
    <property type="molecule type" value="Genomic_DNA"/>
</dbReference>
<dbReference type="InterPro" id="IPR058240">
    <property type="entry name" value="rSAM_sf"/>
</dbReference>
<evidence type="ECO:0000256" key="6">
    <source>
        <dbReference type="ARBA" id="ARBA00023014"/>
    </source>
</evidence>
<dbReference type="PROSITE" id="PS51918">
    <property type="entry name" value="RADICAL_SAM"/>
    <property type="match status" value="1"/>
</dbReference>
<evidence type="ECO:0000256" key="4">
    <source>
        <dbReference type="ARBA" id="ARBA00022723"/>
    </source>
</evidence>
<evidence type="ECO:0000256" key="3">
    <source>
        <dbReference type="ARBA" id="ARBA00022691"/>
    </source>
</evidence>
<organism evidence="8 9">
    <name type="scientific">Clostridium algifaecis</name>
    <dbReference type="NCBI Taxonomy" id="1472040"/>
    <lineage>
        <taxon>Bacteria</taxon>
        <taxon>Bacillati</taxon>
        <taxon>Bacillota</taxon>
        <taxon>Clostridia</taxon>
        <taxon>Eubacteriales</taxon>
        <taxon>Clostridiaceae</taxon>
        <taxon>Clostridium</taxon>
    </lineage>
</organism>
<dbReference type="SFLD" id="SFLDG01060">
    <property type="entry name" value="BATS_domain_containing"/>
    <property type="match status" value="1"/>
</dbReference>
<dbReference type="PANTHER" id="PTHR43583">
    <property type="entry name" value="2-IMINOACETATE SYNTHASE"/>
    <property type="match status" value="1"/>
</dbReference>
<dbReference type="Pfam" id="PF04055">
    <property type="entry name" value="Radical_SAM"/>
    <property type="match status" value="1"/>
</dbReference>
<gene>
    <name evidence="8" type="ORF">J2Z42_002390</name>
</gene>
<name>A0ABS4KUG5_9CLOT</name>
<keyword evidence="4" id="KW-0479">Metal-binding</keyword>
<dbReference type="InterPro" id="IPR012726">
    <property type="entry name" value="ThiH"/>
</dbReference>
<keyword evidence="9" id="KW-1185">Reference proteome</keyword>
<dbReference type="SFLD" id="SFLDG01081">
    <property type="entry name" value="cleavage_of_the_Ca-Cb_bond_in"/>
    <property type="match status" value="1"/>
</dbReference>
<keyword evidence="3" id="KW-0949">S-adenosyl-L-methionine</keyword>
<protein>
    <submittedName>
        <fullName evidence="8">2-iminoacetate synthase</fullName>
        <ecNumber evidence="8">4.1.99.19</ecNumber>
    </submittedName>
</protein>
<dbReference type="InterPro" id="IPR007197">
    <property type="entry name" value="rSAM"/>
</dbReference>
<comment type="cofactor">
    <cofactor evidence="1">
        <name>[4Fe-4S] cluster</name>
        <dbReference type="ChEBI" id="CHEBI:49883"/>
    </cofactor>
</comment>
<sequence length="371" mass="42459">MDIGIYDEIRKYDNFDFDGFFDSVTDEQIESILLKDRISREDFLALLSPTAEKYLEPMARKAKEITLRNFGKSIVLYTPMYIANYCTNGCIYCGYNVKNKIARKKMSYEEIEKEAQSIAKTGLKHVILLTGESKLYCPMEYLKGAIKILKKYFDSVCLEIYPLDEEEYRELVEVGADSLTVYQETYNEEVYKTVHLSGKKRDYRYRLEAIDRGCRAGIHSVGMSALLGLYKWRNEAFLTGVHADYISKTYPSVEISMSVPRIRPHAGTPIKIYDVTDKNFVQVAVAYKLFLQRAGFNVTTRENAKMRNNLIPLGVTKMSAGVTTEVGGHSLSDENKGEGQFEIADPRSVDEIKDAIEKLGYNPVFKDWQFC</sequence>
<dbReference type="SFLD" id="SFLDF00301">
    <property type="entry name" value="2-iminoacetate_synthase_(ThiH)"/>
    <property type="match status" value="1"/>
</dbReference>
<keyword evidence="6" id="KW-0411">Iron-sulfur</keyword>
<dbReference type="Gene3D" id="3.20.20.70">
    <property type="entry name" value="Aldolase class I"/>
    <property type="match status" value="1"/>
</dbReference>
<dbReference type="InterPro" id="IPR010722">
    <property type="entry name" value="BATS_dom"/>
</dbReference>
<dbReference type="SFLD" id="SFLDS00029">
    <property type="entry name" value="Radical_SAM"/>
    <property type="match status" value="1"/>
</dbReference>
<feature type="domain" description="Radical SAM core" evidence="7">
    <location>
        <begin position="72"/>
        <end position="301"/>
    </location>
</feature>
<evidence type="ECO:0000256" key="5">
    <source>
        <dbReference type="ARBA" id="ARBA00023004"/>
    </source>
</evidence>
<dbReference type="Pfam" id="PF06968">
    <property type="entry name" value="BATS"/>
    <property type="match status" value="1"/>
</dbReference>
<dbReference type="PANTHER" id="PTHR43583:SF1">
    <property type="entry name" value="2-IMINOACETATE SYNTHASE"/>
    <property type="match status" value="1"/>
</dbReference>
<dbReference type="InterPro" id="IPR034428">
    <property type="entry name" value="ThiH/NoCL/HydG-like"/>
</dbReference>
<dbReference type="GO" id="GO:0036355">
    <property type="term" value="F:2-iminoacetate synthase activity"/>
    <property type="evidence" value="ECO:0007669"/>
    <property type="project" value="UniProtKB-EC"/>
</dbReference>
<evidence type="ECO:0000313" key="8">
    <source>
        <dbReference type="EMBL" id="MBP2033683.1"/>
    </source>
</evidence>
<evidence type="ECO:0000313" key="9">
    <source>
        <dbReference type="Proteomes" id="UP001519307"/>
    </source>
</evidence>
<dbReference type="InterPro" id="IPR013785">
    <property type="entry name" value="Aldolase_TIM"/>
</dbReference>
<keyword evidence="8" id="KW-0456">Lyase</keyword>
<comment type="caution">
    <text evidence="8">The sequence shown here is derived from an EMBL/GenBank/DDBJ whole genome shotgun (WGS) entry which is preliminary data.</text>
</comment>
<reference evidence="8 9" key="1">
    <citation type="submission" date="2021-03" db="EMBL/GenBank/DDBJ databases">
        <title>Genomic Encyclopedia of Type Strains, Phase IV (KMG-IV): sequencing the most valuable type-strain genomes for metagenomic binning, comparative biology and taxonomic classification.</title>
        <authorList>
            <person name="Goeker M."/>
        </authorList>
    </citation>
    <scope>NUCLEOTIDE SEQUENCE [LARGE SCALE GENOMIC DNA]</scope>
    <source>
        <strain evidence="8 9">DSM 28783</strain>
    </source>
</reference>
<evidence type="ECO:0000256" key="2">
    <source>
        <dbReference type="ARBA" id="ARBA00022485"/>
    </source>
</evidence>
<evidence type="ECO:0000259" key="7">
    <source>
        <dbReference type="PROSITE" id="PS51918"/>
    </source>
</evidence>
<keyword evidence="2" id="KW-0004">4Fe-4S</keyword>
<keyword evidence="5" id="KW-0408">Iron</keyword>
<dbReference type="SMART" id="SM00876">
    <property type="entry name" value="BATS"/>
    <property type="match status" value="1"/>
</dbReference>
<accession>A0ABS4KUG5</accession>